<dbReference type="InterPro" id="IPR014016">
    <property type="entry name" value="UvrD-like_ATP-bd"/>
</dbReference>
<evidence type="ECO:0000256" key="11">
    <source>
        <dbReference type="ARBA" id="ARBA00034617"/>
    </source>
</evidence>
<dbReference type="Pfam" id="PF00580">
    <property type="entry name" value="UvrD-helicase"/>
    <property type="match status" value="1"/>
</dbReference>
<keyword evidence="10" id="KW-0413">Isomerase</keyword>
<dbReference type="PANTHER" id="PTHR11070:SF48">
    <property type="entry name" value="ATP-DEPENDENT HELICASE_NUCLEASE SUBUNIT A"/>
    <property type="match status" value="1"/>
</dbReference>
<evidence type="ECO:0000256" key="6">
    <source>
        <dbReference type="ARBA" id="ARBA00022839"/>
    </source>
</evidence>
<reference evidence="17 18" key="1">
    <citation type="submission" date="2013-12" db="EMBL/GenBank/DDBJ databases">
        <title>Comparative genomics of Petrotoga isolates.</title>
        <authorList>
            <person name="Nesbo C.L."/>
            <person name="Charchuk R."/>
            <person name="Chow K."/>
        </authorList>
    </citation>
    <scope>NUCLEOTIDE SEQUENCE [LARGE SCALE GENOMIC DNA]</scope>
    <source>
        <strain evidence="17 18">DSM 10691</strain>
    </source>
</reference>
<dbReference type="InterPro" id="IPR038726">
    <property type="entry name" value="PDDEXK_AddAB-type"/>
</dbReference>
<dbReference type="GO" id="GO:0033202">
    <property type="term" value="C:DNA helicase complex"/>
    <property type="evidence" value="ECO:0007669"/>
    <property type="project" value="TreeGrafter"/>
</dbReference>
<keyword evidence="1" id="KW-0540">Nuclease</keyword>
<feature type="domain" description="UvrD-like helicase C-terminal" evidence="16">
    <location>
        <begin position="410"/>
        <end position="704"/>
    </location>
</feature>
<dbReference type="Proteomes" id="UP000236199">
    <property type="component" value="Unassembled WGS sequence"/>
</dbReference>
<keyword evidence="2 14" id="KW-0547">Nucleotide-binding</keyword>
<feature type="domain" description="UvrD-like helicase ATP-binding" evidence="15">
    <location>
        <begin position="2"/>
        <end position="374"/>
    </location>
</feature>
<dbReference type="GO" id="GO:0005524">
    <property type="term" value="F:ATP binding"/>
    <property type="evidence" value="ECO:0007669"/>
    <property type="project" value="UniProtKB-UniRule"/>
</dbReference>
<dbReference type="GO" id="GO:0004527">
    <property type="term" value="F:exonuclease activity"/>
    <property type="evidence" value="ECO:0007669"/>
    <property type="project" value="UniProtKB-KW"/>
</dbReference>
<dbReference type="PROSITE" id="PS51198">
    <property type="entry name" value="UVRD_HELICASE_ATP_BIND"/>
    <property type="match status" value="1"/>
</dbReference>
<evidence type="ECO:0000256" key="12">
    <source>
        <dbReference type="ARBA" id="ARBA00034808"/>
    </source>
</evidence>
<proteinExistence type="predicted"/>
<evidence type="ECO:0000259" key="16">
    <source>
        <dbReference type="PROSITE" id="PS51217"/>
    </source>
</evidence>
<dbReference type="EC" id="5.6.2.4" evidence="12"/>
<dbReference type="Pfam" id="PF12705">
    <property type="entry name" value="PDDEXK_1"/>
    <property type="match status" value="1"/>
</dbReference>
<dbReference type="InterPro" id="IPR000212">
    <property type="entry name" value="DNA_helicase_UvrD/REP"/>
</dbReference>
<evidence type="ECO:0000256" key="14">
    <source>
        <dbReference type="PROSITE-ProRule" id="PRU00560"/>
    </source>
</evidence>
<evidence type="ECO:0000256" key="9">
    <source>
        <dbReference type="ARBA" id="ARBA00023204"/>
    </source>
</evidence>
<dbReference type="PROSITE" id="PS51217">
    <property type="entry name" value="UVRD_HELICASE_CTER"/>
    <property type="match status" value="1"/>
</dbReference>
<keyword evidence="18" id="KW-1185">Reference proteome</keyword>
<dbReference type="InterPro" id="IPR011604">
    <property type="entry name" value="PDDEXK-like_dom_sf"/>
</dbReference>
<evidence type="ECO:0000313" key="18">
    <source>
        <dbReference type="Proteomes" id="UP000236199"/>
    </source>
</evidence>
<evidence type="ECO:0000256" key="7">
    <source>
        <dbReference type="ARBA" id="ARBA00022840"/>
    </source>
</evidence>
<evidence type="ECO:0000256" key="13">
    <source>
        <dbReference type="ARBA" id="ARBA00048988"/>
    </source>
</evidence>
<dbReference type="GO" id="GO:0003677">
    <property type="term" value="F:DNA binding"/>
    <property type="evidence" value="ECO:0007669"/>
    <property type="project" value="UniProtKB-KW"/>
</dbReference>
<dbReference type="OrthoDB" id="9810135at2"/>
<accession>A0A2K1PHA8</accession>
<dbReference type="Gene3D" id="1.10.486.10">
    <property type="entry name" value="PCRA, domain 4"/>
    <property type="match status" value="1"/>
</dbReference>
<gene>
    <name evidence="17" type="ORF">X928_00975</name>
</gene>
<dbReference type="Gene3D" id="3.90.320.10">
    <property type="match status" value="1"/>
</dbReference>
<evidence type="ECO:0000256" key="3">
    <source>
        <dbReference type="ARBA" id="ARBA00022763"/>
    </source>
</evidence>
<dbReference type="Pfam" id="PF13361">
    <property type="entry name" value="UvrD_C"/>
    <property type="match status" value="1"/>
</dbReference>
<evidence type="ECO:0000256" key="2">
    <source>
        <dbReference type="ARBA" id="ARBA00022741"/>
    </source>
</evidence>
<evidence type="ECO:0000256" key="10">
    <source>
        <dbReference type="ARBA" id="ARBA00023235"/>
    </source>
</evidence>
<feature type="binding site" evidence="14">
    <location>
        <begin position="23"/>
        <end position="30"/>
    </location>
    <ligand>
        <name>ATP</name>
        <dbReference type="ChEBI" id="CHEBI:30616"/>
    </ligand>
</feature>
<evidence type="ECO:0000259" key="15">
    <source>
        <dbReference type="PROSITE" id="PS51198"/>
    </source>
</evidence>
<evidence type="ECO:0000256" key="8">
    <source>
        <dbReference type="ARBA" id="ARBA00023125"/>
    </source>
</evidence>
<keyword evidence="9" id="KW-0234">DNA repair</keyword>
<organism evidence="17 18">
    <name type="scientific">Petrotoga miotherma DSM 10691</name>
    <dbReference type="NCBI Taxonomy" id="1434326"/>
    <lineage>
        <taxon>Bacteria</taxon>
        <taxon>Thermotogati</taxon>
        <taxon>Thermotogota</taxon>
        <taxon>Thermotogae</taxon>
        <taxon>Petrotogales</taxon>
        <taxon>Petrotogaceae</taxon>
        <taxon>Petrotoga</taxon>
    </lineage>
</organism>
<sequence>MTVKKVDVYKEIDDPNRNFFISASAGTGKTYILTQYFIKVLEKNFPNADIVDNILTVTFTNKAASEMKNRIMEEVSNKLVKKPPYGISKLEWYQYWNEVKINLSRSWIKTIDSFCSRIIRENNISMGVDPNFSIISDFQRDREVERSVYSALRVALEIYQDKEIDWLNFLSTKRKEKIEKYVETLNREKTKFKESFKNILSEIGLDKFEKIIQDIVSNWRIEMSRVLLTNDLELADKELTELYKNFLWLVKIISLIASEFYLGLTIDNFLYDFKAVLEKVVEEFENNPDLLKKYQNKFKYIIVDEFQDTNYLQKEIFDKLHTTDNYFFYVGDRKQSIYRFRGADVSVFSRSLTEAQNSDEEVLLGKLTKNRRSHQQIINFANRLSEFSLFKRDNLQMPDIDPNLLENLSFQEEDISEPEIPPQETETIPTLSEDDTKRVKYIIIEPTDDNGLNNQENRLAIEIETLAKVIKKLLGQEMDFKVRKNNKVYYERRKIEPKDIAVLSKELKNTEKILRTTFFKYNIPFYIFGSKSFYNRPEIQAIFAALNSIQNPLNDYQFVRYMMSLLVGMSFQDLSKLVEKRQGSFFETFENMQSEFPEDVVESYKVLKKYKDLKYYLTPSSILKGIVNDNNYFSKLALTNDPEVSISNIKKLINQAEEYNNIANSFSELVRFLKNASNISEEEASIEDETSNSVKVMTIHKSKGLEFPIVLMIGLHNSISRTKNGSNAEFSIPDAEGNRYYILNNVYKESVENSDHWLLKWFKNNEFLDKTEANRLVYVGVTRAKDLLIPILVSNEKADTLNNFFLTVKKSNIIDIIQSDDIQQPKEKSTELLNKDEENSLFKDIPQQNLKDLTNLSYKKYIAPTYIIREIKTDELDLIEDLNGTVLSPSTYFDPKNIFSDQELIFKGSFLHSKLRSAQNISHIKNMIKSGELPQGFDELDIVKKAFTPSENKIIKNEWRLMKKLNLGKKEYMLFGIPDKVIIENGDIEILDYKYSELKDPKKINDYKFQMLFYLYLLSDFGNPKRGHIISIKTLQDPITFEYDPQFEERLISQLLKEEDNYEFR</sequence>
<keyword evidence="7 14" id="KW-0067">ATP-binding</keyword>
<evidence type="ECO:0000256" key="5">
    <source>
        <dbReference type="ARBA" id="ARBA00022806"/>
    </source>
</evidence>
<dbReference type="Gene3D" id="3.40.50.300">
    <property type="entry name" value="P-loop containing nucleotide triphosphate hydrolases"/>
    <property type="match status" value="3"/>
</dbReference>
<dbReference type="PANTHER" id="PTHR11070">
    <property type="entry name" value="UVRD / RECB / PCRA DNA HELICASE FAMILY MEMBER"/>
    <property type="match status" value="1"/>
</dbReference>
<dbReference type="AlphaFoldDB" id="A0A2K1PHA8"/>
<keyword evidence="8" id="KW-0238">DNA-binding</keyword>
<dbReference type="RefSeq" id="WP_103078090.1">
    <property type="nucleotide sequence ID" value="NZ_AZRM01000007.1"/>
</dbReference>
<keyword evidence="5 14" id="KW-0347">Helicase</keyword>
<keyword evidence="4 14" id="KW-0378">Hydrolase</keyword>
<dbReference type="GO" id="GO:0043138">
    <property type="term" value="F:3'-5' DNA helicase activity"/>
    <property type="evidence" value="ECO:0007669"/>
    <property type="project" value="UniProtKB-EC"/>
</dbReference>
<comment type="catalytic activity">
    <reaction evidence="13">
        <text>ATP + H2O = ADP + phosphate + H(+)</text>
        <dbReference type="Rhea" id="RHEA:13065"/>
        <dbReference type="ChEBI" id="CHEBI:15377"/>
        <dbReference type="ChEBI" id="CHEBI:15378"/>
        <dbReference type="ChEBI" id="CHEBI:30616"/>
        <dbReference type="ChEBI" id="CHEBI:43474"/>
        <dbReference type="ChEBI" id="CHEBI:456216"/>
        <dbReference type="EC" id="5.6.2.4"/>
    </reaction>
</comment>
<keyword evidence="3" id="KW-0227">DNA damage</keyword>
<dbReference type="GO" id="GO:0005829">
    <property type="term" value="C:cytosol"/>
    <property type="evidence" value="ECO:0007669"/>
    <property type="project" value="TreeGrafter"/>
</dbReference>
<evidence type="ECO:0000256" key="1">
    <source>
        <dbReference type="ARBA" id="ARBA00022722"/>
    </source>
</evidence>
<dbReference type="GO" id="GO:0000725">
    <property type="term" value="P:recombinational repair"/>
    <property type="evidence" value="ECO:0007669"/>
    <property type="project" value="TreeGrafter"/>
</dbReference>
<protein>
    <recommendedName>
        <fullName evidence="12">DNA 3'-5' helicase</fullName>
        <ecNumber evidence="12">5.6.2.4</ecNumber>
    </recommendedName>
</protein>
<comment type="caution">
    <text evidence="17">The sequence shown here is derived from an EMBL/GenBank/DDBJ whole genome shotgun (WGS) entry which is preliminary data.</text>
</comment>
<name>A0A2K1PHA8_9BACT</name>
<dbReference type="EMBL" id="AZRM01000007">
    <property type="protein sequence ID" value="PNS02182.1"/>
    <property type="molecule type" value="Genomic_DNA"/>
</dbReference>
<evidence type="ECO:0000256" key="4">
    <source>
        <dbReference type="ARBA" id="ARBA00022801"/>
    </source>
</evidence>
<comment type="catalytic activity">
    <reaction evidence="11">
        <text>Couples ATP hydrolysis with the unwinding of duplex DNA by translocating in the 3'-5' direction.</text>
        <dbReference type="EC" id="5.6.2.4"/>
    </reaction>
</comment>
<dbReference type="InterPro" id="IPR014017">
    <property type="entry name" value="DNA_helicase_UvrD-like_C"/>
</dbReference>
<evidence type="ECO:0000313" key="17">
    <source>
        <dbReference type="EMBL" id="PNS02182.1"/>
    </source>
</evidence>
<keyword evidence="6" id="KW-0269">Exonuclease</keyword>
<dbReference type="SUPFAM" id="SSF52540">
    <property type="entry name" value="P-loop containing nucleoside triphosphate hydrolases"/>
    <property type="match status" value="1"/>
</dbReference>
<dbReference type="InterPro" id="IPR027417">
    <property type="entry name" value="P-loop_NTPase"/>
</dbReference>